<feature type="transmembrane region" description="Helical" evidence="1">
    <location>
        <begin position="163"/>
        <end position="188"/>
    </location>
</feature>
<evidence type="ECO:0000313" key="2">
    <source>
        <dbReference type="EMBL" id="RRD04611.1"/>
    </source>
</evidence>
<dbReference type="OrthoDB" id="9858774at2"/>
<keyword evidence="1" id="KW-0472">Membrane</keyword>
<feature type="transmembrane region" description="Helical" evidence="1">
    <location>
        <begin position="101"/>
        <end position="119"/>
    </location>
</feature>
<gene>
    <name evidence="2" type="ORF">EII34_09935</name>
</gene>
<protein>
    <submittedName>
        <fullName evidence="2">Uncharacterized protein</fullName>
    </submittedName>
</protein>
<name>A0A3P1T568_9ACTN</name>
<feature type="transmembrane region" description="Helical" evidence="1">
    <location>
        <begin position="194"/>
        <end position="213"/>
    </location>
</feature>
<sequence length="228" mass="24181">MRRLVATMPLLALIRQQSLPGLLGSLGVLPVLNVLVLGGLYQSLGGQGMDLLRFSAHWPYFVAVAAFVAGAASWEIELLSAMRGTFAGRPVMALWSRAGHVLLASSSVVLLFLTLRAWLTPDRFVTDAVVMGVQLVGFATLGSGVTLLWGFGSDKGVNNLVQVAPWVFALGPGPFLPTGLPVVGMLFPGSGSDLHPWVEIGRSAVVLAVGLWLTHRALGPCRRPTFNS</sequence>
<feature type="transmembrane region" description="Helical" evidence="1">
    <location>
        <begin position="60"/>
        <end position="80"/>
    </location>
</feature>
<reference evidence="2 3" key="1">
    <citation type="submission" date="2018-11" db="EMBL/GenBank/DDBJ databases">
        <title>Genomes From Bacteria Associated with the Canine Oral Cavity: a Test Case for Automated Genome-Based Taxonomic Assignment.</title>
        <authorList>
            <person name="Coil D.A."/>
            <person name="Jospin G."/>
            <person name="Darling A.E."/>
            <person name="Wallis C."/>
            <person name="Davis I.J."/>
            <person name="Harris S."/>
            <person name="Eisen J.A."/>
            <person name="Holcombe L.J."/>
            <person name="O'Flynn C."/>
        </authorList>
    </citation>
    <scope>NUCLEOTIDE SEQUENCE [LARGE SCALE GENOMIC DNA]</scope>
    <source>
        <strain evidence="2 3">OH887_COT-365</strain>
    </source>
</reference>
<feature type="transmembrane region" description="Helical" evidence="1">
    <location>
        <begin position="131"/>
        <end position="151"/>
    </location>
</feature>
<keyword evidence="1" id="KW-0812">Transmembrane</keyword>
<evidence type="ECO:0000313" key="3">
    <source>
        <dbReference type="Proteomes" id="UP000280819"/>
    </source>
</evidence>
<dbReference type="EMBL" id="RQZG01000010">
    <property type="protein sequence ID" value="RRD04611.1"/>
    <property type="molecule type" value="Genomic_DNA"/>
</dbReference>
<proteinExistence type="predicted"/>
<feature type="transmembrane region" description="Helical" evidence="1">
    <location>
        <begin position="21"/>
        <end position="40"/>
    </location>
</feature>
<dbReference type="AlphaFoldDB" id="A0A3P1T568"/>
<organism evidence="2 3">
    <name type="scientific">Arachnia propionica</name>
    <dbReference type="NCBI Taxonomy" id="1750"/>
    <lineage>
        <taxon>Bacteria</taxon>
        <taxon>Bacillati</taxon>
        <taxon>Actinomycetota</taxon>
        <taxon>Actinomycetes</taxon>
        <taxon>Propionibacteriales</taxon>
        <taxon>Propionibacteriaceae</taxon>
        <taxon>Arachnia</taxon>
    </lineage>
</organism>
<accession>A0A3P1T568</accession>
<comment type="caution">
    <text evidence="2">The sequence shown here is derived from an EMBL/GenBank/DDBJ whole genome shotgun (WGS) entry which is preliminary data.</text>
</comment>
<evidence type="ECO:0000256" key="1">
    <source>
        <dbReference type="SAM" id="Phobius"/>
    </source>
</evidence>
<keyword evidence="1" id="KW-1133">Transmembrane helix</keyword>
<dbReference type="Proteomes" id="UP000280819">
    <property type="component" value="Unassembled WGS sequence"/>
</dbReference>
<dbReference type="RefSeq" id="WP_124845001.1">
    <property type="nucleotide sequence ID" value="NZ_RQZG01000010.1"/>
</dbReference>